<gene>
    <name evidence="1" type="ordered locus">MICA_2097</name>
</gene>
<name>G2KQS6_MICAA</name>
<evidence type="ECO:0000313" key="1">
    <source>
        <dbReference type="EMBL" id="AEP10404.1"/>
    </source>
</evidence>
<accession>G2KQS6</accession>
<dbReference type="Pfam" id="PF00805">
    <property type="entry name" value="Pentapeptide"/>
    <property type="match status" value="6"/>
</dbReference>
<dbReference type="EMBL" id="CP002382">
    <property type="protein sequence ID" value="AEP10404.1"/>
    <property type="molecule type" value="Genomic_DNA"/>
</dbReference>
<protein>
    <submittedName>
        <fullName evidence="1">Pentapeptide repeats family protein</fullName>
    </submittedName>
</protein>
<keyword evidence="2" id="KW-1185">Reference proteome</keyword>
<dbReference type="PANTHER" id="PTHR14136">
    <property type="entry name" value="BTB_POZ DOMAIN-CONTAINING PROTEIN KCTD9"/>
    <property type="match status" value="1"/>
</dbReference>
<sequence>MSTGLQKLTQSELDEIIRKHMRFISGIRGGARAVVKFKDLSGLHFRKGDLSQADFTGSILINANMSNATFKGVSFFACDMRGANLENACFARADFRGATVVGANLTGADFEKADMREGVILERNPTNKTLSGSINNSKAKTIFSGSRLSETNLSGASANYADFSDADLSGVIVNDADFSHANFEGANLSGADFTGSNLKNANMKSSIISGTKLDEAETAGLNMDDALTEDRMGSKLEALGKTLEQLLEEHTAWIATAGKSGTRLDLSGYDLRHVLNLKKFSLTAVKAVGANFLNQDLQGASLQSAVMDRADFRDTKLANADFRGTSLKNGLFSRANLVGANLSPLIFPNPDGSKRLQRVNLSGANLRYAILSNAVLADCLLVGADLSYAVMHDCDLRRADLTGAILDNADFHGALLNDVISDRKLG</sequence>
<dbReference type="PANTHER" id="PTHR14136:SF17">
    <property type="entry name" value="BTB_POZ DOMAIN-CONTAINING PROTEIN KCTD9"/>
    <property type="match status" value="1"/>
</dbReference>
<dbReference type="AlphaFoldDB" id="G2KQS6"/>
<reference evidence="1 2" key="1">
    <citation type="journal article" date="2011" name="BMC Genomics">
        <title>Genomic insights into an obligate epibiotic bacterial predator: Micavibrio aeruginosavorus ARL-13.</title>
        <authorList>
            <person name="Wang Z."/>
            <person name="Kadouri D."/>
            <person name="Wu M."/>
        </authorList>
    </citation>
    <scope>NUCLEOTIDE SEQUENCE [LARGE SCALE GENOMIC DNA]</scope>
    <source>
        <strain evidence="1 2">ARL-13</strain>
    </source>
</reference>
<dbReference type="KEGG" id="mai:MICA_2097"/>
<dbReference type="eggNOG" id="COG1357">
    <property type="taxonomic scope" value="Bacteria"/>
</dbReference>
<evidence type="ECO:0000313" key="2">
    <source>
        <dbReference type="Proteomes" id="UP000009286"/>
    </source>
</evidence>
<dbReference type="RefSeq" id="WP_014103627.1">
    <property type="nucleotide sequence ID" value="NC_016026.1"/>
</dbReference>
<dbReference type="SUPFAM" id="SSF141571">
    <property type="entry name" value="Pentapeptide repeat-like"/>
    <property type="match status" value="2"/>
</dbReference>
<dbReference type="InterPro" id="IPR001646">
    <property type="entry name" value="5peptide_repeat"/>
</dbReference>
<dbReference type="STRING" id="856793.MICA_2097"/>
<dbReference type="HOGENOM" id="CLU_033401_11_4_5"/>
<dbReference type="Proteomes" id="UP000009286">
    <property type="component" value="Chromosome"/>
</dbReference>
<proteinExistence type="predicted"/>
<dbReference type="InterPro" id="IPR051082">
    <property type="entry name" value="Pentapeptide-BTB/POZ_domain"/>
</dbReference>
<organism evidence="1 2">
    <name type="scientific">Micavibrio aeruginosavorus (strain ARL-13)</name>
    <dbReference type="NCBI Taxonomy" id="856793"/>
    <lineage>
        <taxon>Bacteria</taxon>
        <taxon>Pseudomonadati</taxon>
        <taxon>Bdellovibrionota</taxon>
        <taxon>Bdellovibrionia</taxon>
        <taxon>Bdellovibrionales</taxon>
        <taxon>Pseudobdellovibrionaceae</taxon>
        <taxon>Micavibrio</taxon>
    </lineage>
</organism>
<dbReference type="Gene3D" id="2.160.20.80">
    <property type="entry name" value="E3 ubiquitin-protein ligase SopA"/>
    <property type="match status" value="4"/>
</dbReference>
<dbReference type="OrthoDB" id="7908941at2"/>